<proteinExistence type="evidence at transcript level"/>
<organism evidence="1">
    <name type="scientific">Lotus japonicus</name>
    <name type="common">Lotus corniculatus var. japonicus</name>
    <dbReference type="NCBI Taxonomy" id="34305"/>
    <lineage>
        <taxon>Eukaryota</taxon>
        <taxon>Viridiplantae</taxon>
        <taxon>Streptophyta</taxon>
        <taxon>Embryophyta</taxon>
        <taxon>Tracheophyta</taxon>
        <taxon>Spermatophyta</taxon>
        <taxon>Magnoliopsida</taxon>
        <taxon>eudicotyledons</taxon>
        <taxon>Gunneridae</taxon>
        <taxon>Pentapetalae</taxon>
        <taxon>rosids</taxon>
        <taxon>fabids</taxon>
        <taxon>Fabales</taxon>
        <taxon>Fabaceae</taxon>
        <taxon>Papilionoideae</taxon>
        <taxon>50 kb inversion clade</taxon>
        <taxon>NPAAA clade</taxon>
        <taxon>Hologalegina</taxon>
        <taxon>robinioid clade</taxon>
        <taxon>Loteae</taxon>
        <taxon>Lotus</taxon>
    </lineage>
</organism>
<evidence type="ECO:0000313" key="1">
    <source>
        <dbReference type="EMBL" id="AFK43703.1"/>
    </source>
</evidence>
<sequence length="104" mass="12162">MILTVNSESPPHHMLKRIPQPFVKVPFQKDALELKEVQEGVNHKALSRVSESTVQELYNHQLLVFYRNTFLHCLHQVLRDQGLQLLRLVLCFYHQDQSSPDSLD</sequence>
<reference evidence="1" key="1">
    <citation type="submission" date="2012-05" db="EMBL/GenBank/DDBJ databases">
        <authorList>
            <person name="Krishnakumar V."/>
            <person name="Cheung F."/>
            <person name="Xiao Y."/>
            <person name="Chan A."/>
            <person name="Moskal W.A."/>
            <person name="Town C.D."/>
        </authorList>
    </citation>
    <scope>NUCLEOTIDE SEQUENCE</scope>
</reference>
<accession>I3STW1</accession>
<dbReference type="AlphaFoldDB" id="I3STW1"/>
<name>I3STW1_LOTJA</name>
<protein>
    <submittedName>
        <fullName evidence="1">Uncharacterized protein</fullName>
    </submittedName>
</protein>
<dbReference type="EMBL" id="BT143909">
    <property type="protein sequence ID" value="AFK43703.1"/>
    <property type="molecule type" value="mRNA"/>
</dbReference>